<dbReference type="InterPro" id="IPR001128">
    <property type="entry name" value="Cyt_P450"/>
</dbReference>
<dbReference type="PANTHER" id="PTHR46696:SF4">
    <property type="entry name" value="BIOTIN BIOSYNTHESIS CYTOCHROME P450"/>
    <property type="match status" value="1"/>
</dbReference>
<evidence type="ECO:0000256" key="4">
    <source>
        <dbReference type="ARBA" id="ARBA00023002"/>
    </source>
</evidence>
<dbReference type="FunFam" id="1.10.630.10:FF:000018">
    <property type="entry name" value="Cytochrome P450 monooxygenase"/>
    <property type="match status" value="1"/>
</dbReference>
<dbReference type="Gene3D" id="1.10.630.10">
    <property type="entry name" value="Cytochrome P450"/>
    <property type="match status" value="1"/>
</dbReference>
<proteinExistence type="inferred from homology"/>
<accession>A0A3A4B3E2</accession>
<dbReference type="GO" id="GO:0020037">
    <property type="term" value="F:heme binding"/>
    <property type="evidence" value="ECO:0007669"/>
    <property type="project" value="InterPro"/>
</dbReference>
<evidence type="ECO:0000256" key="5">
    <source>
        <dbReference type="ARBA" id="ARBA00023004"/>
    </source>
</evidence>
<keyword evidence="5" id="KW-0408">Iron</keyword>
<dbReference type="PANTHER" id="PTHR46696">
    <property type="entry name" value="P450, PUTATIVE (EUROFUNG)-RELATED"/>
    <property type="match status" value="1"/>
</dbReference>
<dbReference type="GO" id="GO:0036199">
    <property type="term" value="F:cholest-4-en-3-one 26-monooxygenase activity"/>
    <property type="evidence" value="ECO:0007669"/>
    <property type="project" value="TreeGrafter"/>
</dbReference>
<evidence type="ECO:0000256" key="3">
    <source>
        <dbReference type="ARBA" id="ARBA00022723"/>
    </source>
</evidence>
<comment type="caution">
    <text evidence="7">The sequence shown here is derived from an EMBL/GenBank/DDBJ whole genome shotgun (WGS) entry which is preliminary data.</text>
</comment>
<evidence type="ECO:0000313" key="7">
    <source>
        <dbReference type="EMBL" id="RJL36235.1"/>
    </source>
</evidence>
<protein>
    <submittedName>
        <fullName evidence="7">Cytochrome P450</fullName>
    </submittedName>
</protein>
<comment type="similarity">
    <text evidence="1">Belongs to the cytochrome P450 family.</text>
</comment>
<evidence type="ECO:0000256" key="6">
    <source>
        <dbReference type="ARBA" id="ARBA00023033"/>
    </source>
</evidence>
<keyword evidence="2" id="KW-0349">Heme</keyword>
<dbReference type="EMBL" id="QZEY01000001">
    <property type="protein sequence ID" value="RJL36235.1"/>
    <property type="molecule type" value="Genomic_DNA"/>
</dbReference>
<dbReference type="GO" id="GO:0005506">
    <property type="term" value="F:iron ion binding"/>
    <property type="evidence" value="ECO:0007669"/>
    <property type="project" value="InterPro"/>
</dbReference>
<dbReference type="GO" id="GO:0008395">
    <property type="term" value="F:steroid hydroxylase activity"/>
    <property type="evidence" value="ECO:0007669"/>
    <property type="project" value="TreeGrafter"/>
</dbReference>
<dbReference type="InterPro" id="IPR002397">
    <property type="entry name" value="Cyt_P450_B"/>
</dbReference>
<dbReference type="AlphaFoldDB" id="A0A3A4B3E2"/>
<dbReference type="InterPro" id="IPR036396">
    <property type="entry name" value="Cyt_P450_sf"/>
</dbReference>
<keyword evidence="8" id="KW-1185">Reference proteome</keyword>
<dbReference type="OrthoDB" id="3203662at2"/>
<dbReference type="Proteomes" id="UP000265768">
    <property type="component" value="Unassembled WGS sequence"/>
</dbReference>
<evidence type="ECO:0000313" key="8">
    <source>
        <dbReference type="Proteomes" id="UP000265768"/>
    </source>
</evidence>
<keyword evidence="4" id="KW-0560">Oxidoreductase</keyword>
<keyword evidence="3" id="KW-0479">Metal-binding</keyword>
<keyword evidence="6" id="KW-0503">Monooxygenase</keyword>
<organism evidence="7 8">
    <name type="scientific">Bailinhaonella thermotolerans</name>
    <dbReference type="NCBI Taxonomy" id="1070861"/>
    <lineage>
        <taxon>Bacteria</taxon>
        <taxon>Bacillati</taxon>
        <taxon>Actinomycetota</taxon>
        <taxon>Actinomycetes</taxon>
        <taxon>Streptosporangiales</taxon>
        <taxon>Streptosporangiaceae</taxon>
        <taxon>Bailinhaonella</taxon>
    </lineage>
</organism>
<dbReference type="SUPFAM" id="SSF48264">
    <property type="entry name" value="Cytochrome P450"/>
    <property type="match status" value="1"/>
</dbReference>
<reference evidence="7 8" key="1">
    <citation type="submission" date="2018-09" db="EMBL/GenBank/DDBJ databases">
        <title>YIM 75507 draft genome.</title>
        <authorList>
            <person name="Tang S."/>
            <person name="Feng Y."/>
        </authorList>
    </citation>
    <scope>NUCLEOTIDE SEQUENCE [LARGE SCALE GENOMIC DNA]</scope>
    <source>
        <strain evidence="7 8">YIM 75507</strain>
    </source>
</reference>
<dbReference type="Pfam" id="PF00067">
    <property type="entry name" value="p450"/>
    <property type="match status" value="1"/>
</dbReference>
<evidence type="ECO:0000256" key="2">
    <source>
        <dbReference type="ARBA" id="ARBA00022617"/>
    </source>
</evidence>
<dbReference type="CDD" id="cd11033">
    <property type="entry name" value="CYP142-like"/>
    <property type="match status" value="1"/>
</dbReference>
<name>A0A3A4B3E2_9ACTN</name>
<evidence type="ECO:0000256" key="1">
    <source>
        <dbReference type="ARBA" id="ARBA00010617"/>
    </source>
</evidence>
<gene>
    <name evidence="7" type="ORF">D5H75_03870</name>
</gene>
<dbReference type="PRINTS" id="PR00359">
    <property type="entry name" value="BP450"/>
</dbReference>
<dbReference type="GO" id="GO:0006707">
    <property type="term" value="P:cholesterol catabolic process"/>
    <property type="evidence" value="ECO:0007669"/>
    <property type="project" value="TreeGrafter"/>
</dbReference>
<sequence>MDAVGAIDVIDPGLYAAGGIPHDRFRRLRAAAPVYRHAGEPEFWAVTRHADVVRVSRDSRTFSVRSRGAMFLEYTDEELAVQRSMMMNMDPPEHTRTRSLVNRGFTPRLTALLEPRLRAVCEELAGQALRRGEGDFVAEIAAPFPARVLCELMGIPAADRHRVEQWSNRLTGFDDPGASVEDAQAAAAEMFLYLDELVARRRQDPRDDLIGRLLLPGAYGEALTAAECNLLLIQIAVAGNETTRNAASGGMLAFFAHPAQWRRLLDDRSLLPAAVDEIVRWVSPVNQFRRTATRDTELGGQPIARGDKVVVFYSSANFDERVFADPGVFDIGRRPNPHVGFGGGGAHYCLGSHLARLQLSVLIETIADKMPGLAPAGPATRVRSNFINGVRSMPVRFR</sequence>